<dbReference type="Pfam" id="PF03062">
    <property type="entry name" value="MBOAT"/>
    <property type="match status" value="1"/>
</dbReference>
<dbReference type="eggNOG" id="COG1696">
    <property type="taxonomic scope" value="Bacteria"/>
</dbReference>
<evidence type="ECO:0000256" key="2">
    <source>
        <dbReference type="ARBA" id="ARBA00010323"/>
    </source>
</evidence>
<evidence type="ECO:0000256" key="7">
    <source>
        <dbReference type="PIRNR" id="PIRNR016636"/>
    </source>
</evidence>
<keyword evidence="5 8" id="KW-1133">Transmembrane helix</keyword>
<feature type="transmembrane region" description="Helical" evidence="8">
    <location>
        <begin position="358"/>
        <end position="381"/>
    </location>
</feature>
<dbReference type="InterPro" id="IPR028362">
    <property type="entry name" value="AlgI"/>
</dbReference>
<feature type="transmembrane region" description="Helical" evidence="8">
    <location>
        <begin position="328"/>
        <end position="346"/>
    </location>
</feature>
<feature type="transmembrane region" description="Helical" evidence="8">
    <location>
        <begin position="401"/>
        <end position="423"/>
    </location>
</feature>
<comment type="subcellular location">
    <subcellularLocation>
        <location evidence="1">Cell membrane</location>
        <topology evidence="1">Multi-pass membrane protein</topology>
    </subcellularLocation>
</comment>
<gene>
    <name evidence="9" type="ORF">CLOHIR_01360</name>
</gene>
<organism evidence="9 10">
    <name type="scientific">Peptacetobacter hiranonis (strain DSM 13275 / JCM 10541 / KCTC 15199 / TO-931)</name>
    <name type="common">Clostridium hiranonis</name>
    <dbReference type="NCBI Taxonomy" id="500633"/>
    <lineage>
        <taxon>Bacteria</taxon>
        <taxon>Bacillati</taxon>
        <taxon>Bacillota</taxon>
        <taxon>Clostridia</taxon>
        <taxon>Peptostreptococcales</taxon>
        <taxon>Peptostreptococcaceae</taxon>
        <taxon>Peptacetobacter</taxon>
    </lineage>
</organism>
<dbReference type="GO" id="GO:0042121">
    <property type="term" value="P:alginic acid biosynthetic process"/>
    <property type="evidence" value="ECO:0007669"/>
    <property type="project" value="InterPro"/>
</dbReference>
<dbReference type="OrthoDB" id="9805788at2"/>
<keyword evidence="7" id="KW-0808">Transferase</keyword>
<accession>B6FZQ6</accession>
<feature type="transmembrane region" description="Helical" evidence="8">
    <location>
        <begin position="444"/>
        <end position="466"/>
    </location>
</feature>
<evidence type="ECO:0000313" key="9">
    <source>
        <dbReference type="EMBL" id="EEA85000.1"/>
    </source>
</evidence>
<keyword evidence="3 7" id="KW-1003">Cell membrane</keyword>
<evidence type="ECO:0000256" key="1">
    <source>
        <dbReference type="ARBA" id="ARBA00004651"/>
    </source>
</evidence>
<evidence type="ECO:0000256" key="3">
    <source>
        <dbReference type="ARBA" id="ARBA00022475"/>
    </source>
</evidence>
<reference evidence="9 10" key="1">
    <citation type="submission" date="2008-09" db="EMBL/GenBank/DDBJ databases">
        <authorList>
            <person name="Fulton L."/>
            <person name="Clifton S."/>
            <person name="Fulton B."/>
            <person name="Xu J."/>
            <person name="Minx P."/>
            <person name="Pepin K.H."/>
            <person name="Johnson M."/>
            <person name="Thiruvilangam P."/>
            <person name="Bhonagiri V."/>
            <person name="Nash W.E."/>
            <person name="Mardis E.R."/>
            <person name="Wilson R.K."/>
        </authorList>
    </citation>
    <scope>NUCLEOTIDE SEQUENCE [LARGE SCALE GENOMIC DNA]</scope>
    <source>
        <strain evidence="9 10">DSM 13275</strain>
    </source>
</reference>
<keyword evidence="6 7" id="KW-0472">Membrane</keyword>
<keyword evidence="10" id="KW-1185">Reference proteome</keyword>
<proteinExistence type="inferred from homology"/>
<dbReference type="EMBL" id="ABWP01000058">
    <property type="protein sequence ID" value="EEA85000.1"/>
    <property type="molecule type" value="Genomic_DNA"/>
</dbReference>
<evidence type="ECO:0000256" key="8">
    <source>
        <dbReference type="SAM" id="Phobius"/>
    </source>
</evidence>
<dbReference type="GO" id="GO:0016746">
    <property type="term" value="F:acyltransferase activity"/>
    <property type="evidence" value="ECO:0007669"/>
    <property type="project" value="UniProtKB-KW"/>
</dbReference>
<evidence type="ECO:0000256" key="5">
    <source>
        <dbReference type="ARBA" id="ARBA00022989"/>
    </source>
</evidence>
<feature type="transmembrane region" description="Helical" evidence="8">
    <location>
        <begin position="6"/>
        <end position="23"/>
    </location>
</feature>
<evidence type="ECO:0000313" key="10">
    <source>
        <dbReference type="Proteomes" id="UP000003178"/>
    </source>
</evidence>
<feature type="transmembrane region" description="Helical" evidence="8">
    <location>
        <begin position="30"/>
        <end position="57"/>
    </location>
</feature>
<evidence type="ECO:0000256" key="6">
    <source>
        <dbReference type="ARBA" id="ARBA00023136"/>
    </source>
</evidence>
<dbReference type="Proteomes" id="UP000003178">
    <property type="component" value="Unassembled WGS sequence"/>
</dbReference>
<dbReference type="RefSeq" id="WP_006440281.1">
    <property type="nucleotide sequence ID" value="NZ_DS995356.1"/>
</dbReference>
<dbReference type="InterPro" id="IPR024194">
    <property type="entry name" value="Ac/AlaTfrase_AlgI/DltB"/>
</dbReference>
<dbReference type="GO" id="GO:0005886">
    <property type="term" value="C:plasma membrane"/>
    <property type="evidence" value="ECO:0007669"/>
    <property type="project" value="UniProtKB-SubCell"/>
</dbReference>
<dbReference type="HOGENOM" id="CLU_025255_1_3_9"/>
<keyword evidence="4 8" id="KW-0812">Transmembrane</keyword>
<dbReference type="InterPro" id="IPR051085">
    <property type="entry name" value="MB_O-acyltransferase"/>
</dbReference>
<feature type="transmembrane region" description="Helical" evidence="8">
    <location>
        <begin position="77"/>
        <end position="95"/>
    </location>
</feature>
<dbReference type="PANTHER" id="PTHR13285:SF18">
    <property type="entry name" value="PROTEIN-CYSTEINE N-PALMITOYLTRANSFERASE RASP"/>
    <property type="match status" value="1"/>
</dbReference>
<dbReference type="PANTHER" id="PTHR13285">
    <property type="entry name" value="ACYLTRANSFERASE"/>
    <property type="match status" value="1"/>
</dbReference>
<reference evidence="9 10" key="2">
    <citation type="submission" date="2008-10" db="EMBL/GenBank/DDBJ databases">
        <title>Draft genome sequence of Clostridium hiranonis (DSM 13275).</title>
        <authorList>
            <person name="Sudarsanam P."/>
            <person name="Ley R."/>
            <person name="Guruge J."/>
            <person name="Turnbaugh P.J."/>
            <person name="Mahowald M."/>
            <person name="Liep D."/>
            <person name="Gordon J."/>
        </authorList>
    </citation>
    <scope>NUCLEOTIDE SEQUENCE [LARGE SCALE GENOMIC DNA]</scope>
    <source>
        <strain evidence="9 10">DSM 13275</strain>
    </source>
</reference>
<dbReference type="PIRSF" id="PIRSF016636">
    <property type="entry name" value="AlgI_DltB"/>
    <property type="match status" value="1"/>
</dbReference>
<dbReference type="InterPro" id="IPR004299">
    <property type="entry name" value="MBOAT_fam"/>
</dbReference>
<comment type="similarity">
    <text evidence="2 7">Belongs to the membrane-bound acyltransferase family.</text>
</comment>
<dbReference type="AlphaFoldDB" id="B6FZQ6"/>
<evidence type="ECO:0000256" key="4">
    <source>
        <dbReference type="ARBA" id="ARBA00022692"/>
    </source>
</evidence>
<name>B6FZQ6_PEPHT</name>
<comment type="caution">
    <text evidence="9">The sequence shown here is derived from an EMBL/GenBank/DDBJ whole genome shotgun (WGS) entry which is preliminary data.</text>
</comment>
<sequence length="474" mass="54686">MVFSSLLFIFLFLPITLLMYYGAKDKWKNIVLFIMSLLFYAWGEPVYVLLMIFSTIVDYTHGMKVEENLNKGNRKKAFRYVISSAIINLSLLGFFKYADFIVSNVNIVFNTNIPLLHLPLPIGISFYTFQTMSYTIDIYRGDAKAQKSVIDFGTYVALFPQLVAGPIVRYQTVADQINQRIHSEEKFADGVNRFCIGLGKKVILSNQLAVVADGVFNAAIGNISVLESWLGIICYTLQIYFDFSGYSDMAIGLGKMFGFDFLENFNYPYISKSISEFWRRWHISLGSWFRDYVYIPLGGSRVSKLKIYRNIFIVWFLTGMWHGAEWTFVIWGLLYGLIIAMERAFLNEWLEKRSNAFRHIYVLSTVTLLFVIFRSLTIGDALDFYKVMFGLSNNPIVSNQLYIYIIDYWYVIIAAMILSTPVVKIAKEYINSKIDVNESKSLQILYGLSLSMCVLVSTIMLCSSTYNPFLYFRF</sequence>
<keyword evidence="7" id="KW-0012">Acyltransferase</keyword>
<dbReference type="PIRSF" id="PIRSF500217">
    <property type="entry name" value="AlgI"/>
    <property type="match status" value="1"/>
</dbReference>
<dbReference type="STRING" id="500633.CLOHIR_01360"/>
<protein>
    <submittedName>
        <fullName evidence="9">MBOAT family protein</fullName>
    </submittedName>
</protein>